<dbReference type="PANTHER" id="PTHR46696:SF1">
    <property type="entry name" value="CYTOCHROME P450 YJIB-RELATED"/>
    <property type="match status" value="1"/>
</dbReference>
<keyword evidence="2" id="KW-0349">Heme</keyword>
<dbReference type="CDD" id="cd11029">
    <property type="entry name" value="CYP107-like"/>
    <property type="match status" value="1"/>
</dbReference>
<keyword evidence="2" id="KW-0503">Monooxygenase</keyword>
<keyword evidence="2" id="KW-0408">Iron</keyword>
<dbReference type="InterPro" id="IPR017972">
    <property type="entry name" value="Cyt_P450_CS"/>
</dbReference>
<keyword evidence="4" id="KW-1185">Reference proteome</keyword>
<keyword evidence="2" id="KW-0479">Metal-binding</keyword>
<reference evidence="3 4" key="1">
    <citation type="submission" date="2021-03" db="EMBL/GenBank/DDBJ databases">
        <title>Complete genome sequence of Streptomyces cyanogenus S136, producer of anticancer angucycline landomycin A.</title>
        <authorList>
            <person name="Hrab P."/>
            <person name="Ruckert C."/>
            <person name="Busche T."/>
            <person name="Ostash I."/>
            <person name="Kalinowski J."/>
            <person name="Fedorenko V."/>
            <person name="Yushchuk O."/>
            <person name="Ostash B."/>
        </authorList>
    </citation>
    <scope>NUCLEOTIDE SEQUENCE [LARGE SCALE GENOMIC DNA]</scope>
    <source>
        <strain evidence="3 4">S136</strain>
    </source>
</reference>
<dbReference type="PRINTS" id="PR00359">
    <property type="entry name" value="BP450"/>
</dbReference>
<dbReference type="Proteomes" id="UP000663908">
    <property type="component" value="Chromosome"/>
</dbReference>
<dbReference type="Gene3D" id="1.10.630.10">
    <property type="entry name" value="Cytochrome P450"/>
    <property type="match status" value="1"/>
</dbReference>
<sequence>MSRPAEIPTEIDTPAFFSDQHDYYTRLRQSPGPRLVRNPRGLGYWLITRHAEAREVLLDPRFSKDPRLAEQALTAAGYAVFGADSFFLPLVNSDPPDHTRLRRLVSGAFTPRRVETLRPRVEQLTRELLDAVPDEPGTRDGAATPVDLMTALAFPLPVLVICELLGVPHAGRSALLNWATRMLTVSESAAGPGTGPAERTRRLHRWFASLVAAKRPRVRTDLPQEEQPDLLAALIVAHDRGARLSDEELVGLLVLLLVAGHETTTGMIGNAVDALLRHPDQLALLRDRPELLPSAVDELLRYEAPLARTTLRVAREDVQLAGTLIPAGSVVSVALTAANRDPDVFPEPDRLDITRASGAHLSFGHGIHYCLGAPLARLQTETVLAALLSRWPELAAADPHAPQRWLPVGDMRGLLTLPVLPRPVPSAAATARDRGRA</sequence>
<dbReference type="PANTHER" id="PTHR46696">
    <property type="entry name" value="P450, PUTATIVE (EUROFUNG)-RELATED"/>
    <property type="match status" value="1"/>
</dbReference>
<evidence type="ECO:0000256" key="2">
    <source>
        <dbReference type="RuleBase" id="RU000461"/>
    </source>
</evidence>
<accession>A0ABX7U4B3</accession>
<dbReference type="InterPro" id="IPR001128">
    <property type="entry name" value="Cyt_P450"/>
</dbReference>
<proteinExistence type="inferred from homology"/>
<evidence type="ECO:0000256" key="1">
    <source>
        <dbReference type="ARBA" id="ARBA00010617"/>
    </source>
</evidence>
<dbReference type="SUPFAM" id="SSF48264">
    <property type="entry name" value="Cytochrome P450"/>
    <property type="match status" value="1"/>
</dbReference>
<dbReference type="EC" id="1.14.-.-" evidence="3"/>
<dbReference type="InterPro" id="IPR036396">
    <property type="entry name" value="Cyt_P450_sf"/>
</dbReference>
<keyword evidence="2 3" id="KW-0560">Oxidoreductase</keyword>
<name>A0ABX7U4B3_STRCY</name>
<dbReference type="Pfam" id="PF00067">
    <property type="entry name" value="p450"/>
    <property type="match status" value="2"/>
</dbReference>
<dbReference type="InterPro" id="IPR002397">
    <property type="entry name" value="Cyt_P450_B"/>
</dbReference>
<evidence type="ECO:0000313" key="4">
    <source>
        <dbReference type="Proteomes" id="UP000663908"/>
    </source>
</evidence>
<dbReference type="GO" id="GO:0016491">
    <property type="term" value="F:oxidoreductase activity"/>
    <property type="evidence" value="ECO:0007669"/>
    <property type="project" value="UniProtKB-KW"/>
</dbReference>
<dbReference type="EMBL" id="CP071839">
    <property type="protein sequence ID" value="QTE03029.1"/>
    <property type="molecule type" value="Genomic_DNA"/>
</dbReference>
<protein>
    <submittedName>
        <fullName evidence="3">Cytochrome P450 107B1</fullName>
        <ecNumber evidence="3">1.14.-.-</ecNumber>
    </submittedName>
</protein>
<organism evidence="3 4">
    <name type="scientific">Streptomyces cyanogenus</name>
    <dbReference type="NCBI Taxonomy" id="80860"/>
    <lineage>
        <taxon>Bacteria</taxon>
        <taxon>Bacillati</taxon>
        <taxon>Actinomycetota</taxon>
        <taxon>Actinomycetes</taxon>
        <taxon>Kitasatosporales</taxon>
        <taxon>Streptomycetaceae</taxon>
        <taxon>Streptomyces</taxon>
    </lineage>
</organism>
<dbReference type="RefSeq" id="WP_208036241.1">
    <property type="nucleotide sequence ID" value="NZ_CP071839.1"/>
</dbReference>
<evidence type="ECO:0000313" key="3">
    <source>
        <dbReference type="EMBL" id="QTE03029.1"/>
    </source>
</evidence>
<dbReference type="PROSITE" id="PS00086">
    <property type="entry name" value="CYTOCHROME_P450"/>
    <property type="match status" value="1"/>
</dbReference>
<comment type="similarity">
    <text evidence="1 2">Belongs to the cytochrome P450 family.</text>
</comment>
<gene>
    <name evidence="3" type="ORF">S1361_37185</name>
</gene>